<dbReference type="EMBL" id="CAJVRM010000572">
    <property type="protein sequence ID" value="CAG8982097.1"/>
    <property type="molecule type" value="Genomic_DNA"/>
</dbReference>
<evidence type="ECO:0000313" key="2">
    <source>
        <dbReference type="Proteomes" id="UP000701801"/>
    </source>
</evidence>
<comment type="caution">
    <text evidence="1">The sequence shown here is derived from an EMBL/GenBank/DDBJ whole genome shotgun (WGS) entry which is preliminary data.</text>
</comment>
<reference evidence="1" key="1">
    <citation type="submission" date="2021-07" db="EMBL/GenBank/DDBJ databases">
        <authorList>
            <person name="Durling M."/>
        </authorList>
    </citation>
    <scope>NUCLEOTIDE SEQUENCE</scope>
</reference>
<name>A0A9N9QC35_9HELO</name>
<keyword evidence="2" id="KW-1185">Reference proteome</keyword>
<dbReference type="AlphaFoldDB" id="A0A9N9QC35"/>
<evidence type="ECO:0000313" key="1">
    <source>
        <dbReference type="EMBL" id="CAG8982097.1"/>
    </source>
</evidence>
<dbReference type="OrthoDB" id="10449620at2759"/>
<sequence>MSGTSSSFANYGDFCFVVDSGPAAVVPGPVVAVAPAVLPFVTSFRWADLAVELSIKILAILLAPLFDSDGYFSLKVITPRASAANLSSSRLLGRSGNYAVLVPRLPGVTRSLVRSLVELGQVMVDFRATLGKCLYKKTRKHANSDRGPCRPASLLAFLRDRPAVVSTIKSLSLEVDFTEARCRTIELDVLDLKLVVDEENKGDIEGGLGVFGCLSSLSGLEIGRLELDVEFLLEDPDDDDEDYSSAAQAADYTSLVGGWVRRRRRY</sequence>
<accession>A0A9N9QC35</accession>
<organism evidence="1 2">
    <name type="scientific">Hymenoscyphus albidus</name>
    <dbReference type="NCBI Taxonomy" id="595503"/>
    <lineage>
        <taxon>Eukaryota</taxon>
        <taxon>Fungi</taxon>
        <taxon>Dikarya</taxon>
        <taxon>Ascomycota</taxon>
        <taxon>Pezizomycotina</taxon>
        <taxon>Leotiomycetes</taxon>
        <taxon>Helotiales</taxon>
        <taxon>Helotiaceae</taxon>
        <taxon>Hymenoscyphus</taxon>
    </lineage>
</organism>
<protein>
    <submittedName>
        <fullName evidence="1">Uncharacterized protein</fullName>
    </submittedName>
</protein>
<dbReference type="Proteomes" id="UP000701801">
    <property type="component" value="Unassembled WGS sequence"/>
</dbReference>
<gene>
    <name evidence="1" type="ORF">HYALB_00013955</name>
</gene>
<proteinExistence type="predicted"/>